<protein>
    <submittedName>
        <fullName evidence="2">Uncharacterized protein</fullName>
    </submittedName>
</protein>
<dbReference type="EMBL" id="JPWB01000015">
    <property type="protein sequence ID" value="RCK18872.1"/>
    <property type="molecule type" value="Genomic_DNA"/>
</dbReference>
<organism evidence="2 3">
    <name type="scientific">Thalassospira profundimaris</name>
    <dbReference type="NCBI Taxonomy" id="502049"/>
    <lineage>
        <taxon>Bacteria</taxon>
        <taxon>Pseudomonadati</taxon>
        <taxon>Pseudomonadota</taxon>
        <taxon>Alphaproteobacteria</taxon>
        <taxon>Rhodospirillales</taxon>
        <taxon>Thalassospiraceae</taxon>
        <taxon>Thalassospira</taxon>
    </lineage>
</organism>
<keyword evidence="1" id="KW-0472">Membrane</keyword>
<name>A0A367V3B6_9PROT</name>
<sequence>MQELIELSWQTQVVIVGGYLSYVLAYAGMRSDHKAIDSVSIILCFGGVGLVAIQTLEQLVAETCVFRDTIVGVGAVVIPLLVAVAWRKFLRDKWLSFWRWAGVSDEDGLATAWNTIIQKRGLVYTQINVTKKDGTELECWPLEPFNNDPNGPCVLGADGSIGLYVTHITRNGQDRREVNKLRDDNGVRITYIPKDEIAEVDLRRSYKPKNKQG</sequence>
<dbReference type="AlphaFoldDB" id="A0A367V3B6"/>
<dbReference type="RefSeq" id="WP_062954068.1">
    <property type="nucleotide sequence ID" value="NZ_JPWB01000015.1"/>
</dbReference>
<keyword evidence="1" id="KW-1133">Transmembrane helix</keyword>
<accession>A0A367V3B6</accession>
<feature type="transmembrane region" description="Helical" evidence="1">
    <location>
        <begin position="65"/>
        <end position="86"/>
    </location>
</feature>
<evidence type="ECO:0000313" key="2">
    <source>
        <dbReference type="EMBL" id="RCK18872.1"/>
    </source>
</evidence>
<feature type="transmembrane region" description="Helical" evidence="1">
    <location>
        <begin position="12"/>
        <end position="28"/>
    </location>
</feature>
<evidence type="ECO:0000256" key="1">
    <source>
        <dbReference type="SAM" id="Phobius"/>
    </source>
</evidence>
<feature type="transmembrane region" description="Helical" evidence="1">
    <location>
        <begin position="35"/>
        <end position="53"/>
    </location>
</feature>
<evidence type="ECO:0000313" key="3">
    <source>
        <dbReference type="Proteomes" id="UP000253061"/>
    </source>
</evidence>
<comment type="caution">
    <text evidence="2">The sequence shown here is derived from an EMBL/GenBank/DDBJ whole genome shotgun (WGS) entry which is preliminary data.</text>
</comment>
<reference evidence="2 3" key="1">
    <citation type="submission" date="2014-07" db="EMBL/GenBank/DDBJ databases">
        <title>Draft genome sequence of Thalassospira profundimaris R8-17.</title>
        <authorList>
            <person name="Lai Q."/>
            <person name="Shao Z."/>
        </authorList>
    </citation>
    <scope>NUCLEOTIDE SEQUENCE [LARGE SCALE GENOMIC DNA]</scope>
    <source>
        <strain evidence="2 3">R8-17</strain>
    </source>
</reference>
<proteinExistence type="predicted"/>
<dbReference type="Proteomes" id="UP000253061">
    <property type="component" value="Unassembled WGS sequence"/>
</dbReference>
<gene>
    <name evidence="2" type="ORF">TH6_20460</name>
</gene>
<keyword evidence="1" id="KW-0812">Transmembrane</keyword>